<evidence type="ECO:0000313" key="3">
    <source>
        <dbReference type="Proteomes" id="UP000272942"/>
    </source>
</evidence>
<reference evidence="4" key="1">
    <citation type="submission" date="2016-06" db="UniProtKB">
        <authorList>
            <consortium name="WormBaseParasite"/>
        </authorList>
    </citation>
    <scope>IDENTIFICATION</scope>
</reference>
<sequence length="397" mass="41470">MEPGISSQLDECCELAETHHADADPTSHSVSIAPNAISVDAGGAGGDAGCSFPLTRAATTTNTILNSPSHALLGAEEGDEWIPLVLPPHRYHPSAPSFGMQTSLTTMTRTTSSTIASSSSSSSIALSSPRQQQLLGMPCCVQSPVDSIASDGISEVELGTSASGPPTSSTNVLTYAIRGILQWAEALVASRQTASATEPIHQVAMCTLNEAVDLLVSLNSSRRPTDSRSPVGTPTTSSLGDTPEAVTMATHSVAMDALTAALVSPVPEFESSALASSLAPDEILDPVSRPMPVQVHPSDGFRRIFGHGELPRATDEAAWSSLPAPISLSVAAAQQHFSSTTFETSSPPSRPQSLAPPVERRSLDTFESFCVPGLGSTDPRPDWRSLPRSSDQSRLHQ</sequence>
<evidence type="ECO:0000256" key="1">
    <source>
        <dbReference type="SAM" id="MobiDB-lite"/>
    </source>
</evidence>
<dbReference type="WBParaSite" id="ECPE_0001417401-mRNA-1">
    <property type="protein sequence ID" value="ECPE_0001417401-mRNA-1"/>
    <property type="gene ID" value="ECPE_0001417401"/>
</dbReference>
<name>A0A183B4J9_9TREM</name>
<gene>
    <name evidence="2" type="ORF">ECPE_LOCUS14135</name>
</gene>
<feature type="region of interest" description="Disordered" evidence="1">
    <location>
        <begin position="339"/>
        <end position="397"/>
    </location>
</feature>
<dbReference type="EMBL" id="UZAN01056792">
    <property type="protein sequence ID" value="VDP91407.1"/>
    <property type="molecule type" value="Genomic_DNA"/>
</dbReference>
<organism evidence="4">
    <name type="scientific">Echinostoma caproni</name>
    <dbReference type="NCBI Taxonomy" id="27848"/>
    <lineage>
        <taxon>Eukaryota</taxon>
        <taxon>Metazoa</taxon>
        <taxon>Spiralia</taxon>
        <taxon>Lophotrochozoa</taxon>
        <taxon>Platyhelminthes</taxon>
        <taxon>Trematoda</taxon>
        <taxon>Digenea</taxon>
        <taxon>Plagiorchiida</taxon>
        <taxon>Echinostomata</taxon>
        <taxon>Echinostomatoidea</taxon>
        <taxon>Echinostomatidae</taxon>
        <taxon>Echinostoma</taxon>
    </lineage>
</organism>
<evidence type="ECO:0000313" key="4">
    <source>
        <dbReference type="WBParaSite" id="ECPE_0001417401-mRNA-1"/>
    </source>
</evidence>
<feature type="region of interest" description="Disordered" evidence="1">
    <location>
        <begin position="220"/>
        <end position="243"/>
    </location>
</feature>
<feature type="compositionally biased region" description="Polar residues" evidence="1">
    <location>
        <begin position="220"/>
        <end position="240"/>
    </location>
</feature>
<reference evidence="2 3" key="2">
    <citation type="submission" date="2018-11" db="EMBL/GenBank/DDBJ databases">
        <authorList>
            <consortium name="Pathogen Informatics"/>
        </authorList>
    </citation>
    <scope>NUCLEOTIDE SEQUENCE [LARGE SCALE GENOMIC DNA]</scope>
    <source>
        <strain evidence="2 3">Egypt</strain>
    </source>
</reference>
<feature type="compositionally biased region" description="Basic and acidic residues" evidence="1">
    <location>
        <begin position="379"/>
        <end position="397"/>
    </location>
</feature>
<keyword evidence="3" id="KW-1185">Reference proteome</keyword>
<evidence type="ECO:0000313" key="2">
    <source>
        <dbReference type="EMBL" id="VDP91407.1"/>
    </source>
</evidence>
<protein>
    <submittedName>
        <fullName evidence="2 4">Uncharacterized protein</fullName>
    </submittedName>
</protein>
<dbReference type="AlphaFoldDB" id="A0A183B4J9"/>
<accession>A0A183B4J9</accession>
<dbReference type="Proteomes" id="UP000272942">
    <property type="component" value="Unassembled WGS sequence"/>
</dbReference>
<proteinExistence type="predicted"/>